<evidence type="ECO:0000256" key="3">
    <source>
        <dbReference type="ARBA" id="ARBA00022519"/>
    </source>
</evidence>
<dbReference type="EMBL" id="JBHTJN010000011">
    <property type="protein sequence ID" value="MFD0966493.1"/>
    <property type="molecule type" value="Genomic_DNA"/>
</dbReference>
<dbReference type="Pfam" id="PF00639">
    <property type="entry name" value="Rotamase"/>
    <property type="match status" value="1"/>
</dbReference>
<reference evidence="15" key="1">
    <citation type="journal article" date="2019" name="Int. J. Syst. Evol. Microbiol.">
        <title>The Global Catalogue of Microorganisms (GCM) 10K type strain sequencing project: providing services to taxonomists for standard genome sequencing and annotation.</title>
        <authorList>
            <consortium name="The Broad Institute Genomics Platform"/>
            <consortium name="The Broad Institute Genome Sequencing Center for Infectious Disease"/>
            <person name="Wu L."/>
            <person name="Ma J."/>
        </authorList>
    </citation>
    <scope>NUCLEOTIDE SEQUENCE [LARGE SCALE GENOMIC DNA]</scope>
    <source>
        <strain evidence="15">CCUG 61707</strain>
    </source>
</reference>
<dbReference type="GO" id="GO:0003755">
    <property type="term" value="F:peptidyl-prolyl cis-trans isomerase activity"/>
    <property type="evidence" value="ECO:0007669"/>
    <property type="project" value="UniProtKB-EC"/>
</dbReference>
<comment type="caution">
    <text evidence="14">The sequence shown here is derived from an EMBL/GenBank/DDBJ whole genome shotgun (WGS) entry which is preliminary data.</text>
</comment>
<evidence type="ECO:0000256" key="11">
    <source>
        <dbReference type="PROSITE-ProRule" id="PRU00278"/>
    </source>
</evidence>
<dbReference type="InterPro" id="IPR046357">
    <property type="entry name" value="PPIase_dom_sf"/>
</dbReference>
<dbReference type="InterPro" id="IPR027304">
    <property type="entry name" value="Trigger_fact/SurA_dom_sf"/>
</dbReference>
<keyword evidence="15" id="KW-1185">Reference proteome</keyword>
<gene>
    <name evidence="14" type="primary">ppiD</name>
    <name evidence="14" type="ORF">ACFQ02_06510</name>
</gene>
<keyword evidence="5 12" id="KW-1133">Transmembrane helix</keyword>
<dbReference type="PANTHER" id="PTHR47529">
    <property type="entry name" value="PEPTIDYL-PROLYL CIS-TRANS ISOMERASE D"/>
    <property type="match status" value="1"/>
</dbReference>
<keyword evidence="11 14" id="KW-0413">Isomerase</keyword>
<feature type="domain" description="PpiC" evidence="13">
    <location>
        <begin position="270"/>
        <end position="356"/>
    </location>
</feature>
<evidence type="ECO:0000256" key="12">
    <source>
        <dbReference type="SAM" id="Phobius"/>
    </source>
</evidence>
<proteinExistence type="inferred from homology"/>
<name>A0ABW3I963_9PAST</name>
<feature type="transmembrane region" description="Helical" evidence="12">
    <location>
        <begin position="12"/>
        <end position="36"/>
    </location>
</feature>
<dbReference type="Pfam" id="PF13624">
    <property type="entry name" value="SurA_N_3"/>
    <property type="match status" value="1"/>
</dbReference>
<dbReference type="Gene3D" id="1.10.4030.10">
    <property type="entry name" value="Porin chaperone SurA, peptide-binding domain"/>
    <property type="match status" value="1"/>
</dbReference>
<dbReference type="Proteomes" id="UP001596996">
    <property type="component" value="Unassembled WGS sequence"/>
</dbReference>
<evidence type="ECO:0000256" key="8">
    <source>
        <dbReference type="ARBA" id="ARBA00038408"/>
    </source>
</evidence>
<evidence type="ECO:0000256" key="4">
    <source>
        <dbReference type="ARBA" id="ARBA00022692"/>
    </source>
</evidence>
<evidence type="ECO:0000256" key="2">
    <source>
        <dbReference type="ARBA" id="ARBA00022475"/>
    </source>
</evidence>
<dbReference type="RefSeq" id="WP_380820793.1">
    <property type="nucleotide sequence ID" value="NZ_JBHTJN010000011.1"/>
</dbReference>
<protein>
    <recommendedName>
        <fullName evidence="9">Periplasmic chaperone PpiD</fullName>
    </recommendedName>
    <alternativeName>
        <fullName evidence="10">Periplasmic folding chaperone</fullName>
    </alternativeName>
</protein>
<evidence type="ECO:0000259" key="13">
    <source>
        <dbReference type="PROSITE" id="PS50198"/>
    </source>
</evidence>
<sequence length="617" mass="69326">MLMDKLNGATNGIVWKIIFGLIAVSFVLSGVAGYVFTQTDTSIAKVNGEDISQQVFLQQYNNEFQQASEQLGAQFAAVADSPSFTAELKQKVLNRLIDQELLRQYAAELKLDVSDSQIMQQIVTTPYFQKDGKFDNALYQQMLSANGINGDIYAQYLREALKLEQLQTGISDSDFIVPAQSDKLANLFFQKRKVRLAKFPIESELIKQEVTEQEVKEYYEANKSAFAVPETVKVQYIDLTAALAQKNINVSDVEIAQYYQDNKSQYMTQHIAHIQLPTEDEANTVYAALQKGEDFSSLAKMYSTDKISGEQGGDLDWVVAGMMPPDFEAVANSLEIGQYSKPVKVDNNYHLIKLIDKKVRSLEDVKDEVGAKIRNELAVREFYALEKKANEKAFEHPESLEMAAKSIGLSVQETDYFSRMEIPAALNYANLTSVIFDSDISQGGMNSEAVSVGDQHSIIVRVMEHKAEGIKSLEEVKADIISYLQHQKAEKIVLERAEQIAKSLSQDSNTVLPENVKFGELETWVYAENREPVLNNVIFSMNKPVTKSVYKASKTADNDIVLIELNKVEKSDLTSEQAKQFNSQLVLLRQVELQNKLINALRSNAKIEVNESFLNQE</sequence>
<evidence type="ECO:0000313" key="15">
    <source>
        <dbReference type="Proteomes" id="UP001596996"/>
    </source>
</evidence>
<comment type="subcellular location">
    <subcellularLocation>
        <location evidence="1">Cell inner membrane</location>
        <topology evidence="1">Single-pass type II membrane protein</topology>
        <orientation evidence="1">Periplasmic side</orientation>
    </subcellularLocation>
</comment>
<dbReference type="Gene3D" id="3.10.50.40">
    <property type="match status" value="1"/>
</dbReference>
<evidence type="ECO:0000256" key="6">
    <source>
        <dbReference type="ARBA" id="ARBA00023136"/>
    </source>
</evidence>
<organism evidence="14 15">
    <name type="scientific">Seminibacterium arietis</name>
    <dbReference type="NCBI Taxonomy" id="1173502"/>
    <lineage>
        <taxon>Bacteria</taxon>
        <taxon>Pseudomonadati</taxon>
        <taxon>Pseudomonadota</taxon>
        <taxon>Gammaproteobacteria</taxon>
        <taxon>Pasteurellales</taxon>
        <taxon>Pasteurellaceae</taxon>
        <taxon>Seminibacterium</taxon>
    </lineage>
</organism>
<dbReference type="PROSITE" id="PS50198">
    <property type="entry name" value="PPIC_PPIASE_2"/>
    <property type="match status" value="1"/>
</dbReference>
<dbReference type="PANTHER" id="PTHR47529:SF1">
    <property type="entry name" value="PERIPLASMIC CHAPERONE PPID"/>
    <property type="match status" value="1"/>
</dbReference>
<accession>A0ABW3I963</accession>
<dbReference type="InterPro" id="IPR000297">
    <property type="entry name" value="PPIase_PpiC"/>
</dbReference>
<keyword evidence="7" id="KW-0143">Chaperone</keyword>
<dbReference type="InterPro" id="IPR052029">
    <property type="entry name" value="PpiD_chaperone"/>
</dbReference>
<evidence type="ECO:0000256" key="1">
    <source>
        <dbReference type="ARBA" id="ARBA00004382"/>
    </source>
</evidence>
<evidence type="ECO:0000256" key="5">
    <source>
        <dbReference type="ARBA" id="ARBA00022989"/>
    </source>
</evidence>
<evidence type="ECO:0000256" key="9">
    <source>
        <dbReference type="ARBA" id="ARBA00040743"/>
    </source>
</evidence>
<evidence type="ECO:0000256" key="7">
    <source>
        <dbReference type="ARBA" id="ARBA00023186"/>
    </source>
</evidence>
<keyword evidence="11" id="KW-0697">Rotamase</keyword>
<evidence type="ECO:0000313" key="14">
    <source>
        <dbReference type="EMBL" id="MFD0966493.1"/>
    </source>
</evidence>
<keyword evidence="6 12" id="KW-0472">Membrane</keyword>
<dbReference type="SUPFAM" id="SSF109998">
    <property type="entry name" value="Triger factor/SurA peptide-binding domain-like"/>
    <property type="match status" value="1"/>
</dbReference>
<evidence type="ECO:0000256" key="10">
    <source>
        <dbReference type="ARBA" id="ARBA00042775"/>
    </source>
</evidence>
<dbReference type="SUPFAM" id="SSF54534">
    <property type="entry name" value="FKBP-like"/>
    <property type="match status" value="1"/>
</dbReference>
<dbReference type="NCBIfam" id="NF008054">
    <property type="entry name" value="PRK10788.1"/>
    <property type="match status" value="1"/>
</dbReference>
<comment type="similarity">
    <text evidence="8">Belongs to the PpiD chaperone family.</text>
</comment>
<keyword evidence="4 12" id="KW-0812">Transmembrane</keyword>
<keyword evidence="2" id="KW-1003">Cell membrane</keyword>
<keyword evidence="3" id="KW-0997">Cell inner membrane</keyword>